<feature type="region of interest" description="Disordered" evidence="1">
    <location>
        <begin position="155"/>
        <end position="259"/>
    </location>
</feature>
<sequence>MKVGQPALPPVPRRQDDGPPVSPTAPATPVQRLSQALQAAVRHDGHGQPLAPGTQATLARLMGTSVADVRVVRNASVLPALQAARAEALTVGRTVFLSPDTRLDTPAGTALAAHEVTHALRRDQPSFVPEVLRRAPGPARPDAHDEEGVALATEHATYPASEPDRRPAPPTAWEARSWETDSPAPAPRPAARPPTSAPTRPAPESQSFLPGVPPPAPAGGAWVRAAALDRPAAPAPAAERQGDGAAVGRRAPSTPSVDLDQVAREVYARLRERLSTELRRV</sequence>
<comment type="caution">
    <text evidence="3">The sequence shown here is derived from an EMBL/GenBank/DDBJ whole genome shotgun (WGS) entry which is preliminary data.</text>
</comment>
<keyword evidence="4" id="KW-1185">Reference proteome</keyword>
<feature type="compositionally biased region" description="Pro residues" evidence="1">
    <location>
        <begin position="184"/>
        <end position="196"/>
    </location>
</feature>
<feature type="domain" description="eCIS core" evidence="2">
    <location>
        <begin position="49"/>
        <end position="124"/>
    </location>
</feature>
<dbReference type="EMBL" id="BAABQU010000004">
    <property type="protein sequence ID" value="GAA5438988.1"/>
    <property type="molecule type" value="Genomic_DNA"/>
</dbReference>
<dbReference type="Pfam" id="PF13699">
    <property type="entry name" value="eCIS_core"/>
    <property type="match status" value="1"/>
</dbReference>
<accession>A0ABP9U839</accession>
<evidence type="ECO:0000259" key="2">
    <source>
        <dbReference type="Pfam" id="PF13699"/>
    </source>
</evidence>
<protein>
    <recommendedName>
        <fullName evidence="2">eCIS core domain-containing protein</fullName>
    </recommendedName>
</protein>
<organism evidence="3 4">
    <name type="scientific">Deinococcus caeni</name>
    <dbReference type="NCBI Taxonomy" id="569127"/>
    <lineage>
        <taxon>Bacteria</taxon>
        <taxon>Thermotogati</taxon>
        <taxon>Deinococcota</taxon>
        <taxon>Deinococci</taxon>
        <taxon>Deinococcales</taxon>
        <taxon>Deinococcaceae</taxon>
        <taxon>Deinococcus</taxon>
    </lineage>
</organism>
<evidence type="ECO:0000313" key="4">
    <source>
        <dbReference type="Proteomes" id="UP001423409"/>
    </source>
</evidence>
<evidence type="ECO:0000313" key="3">
    <source>
        <dbReference type="EMBL" id="GAA5438988.1"/>
    </source>
</evidence>
<feature type="compositionally biased region" description="Low complexity" evidence="1">
    <location>
        <begin position="218"/>
        <end position="239"/>
    </location>
</feature>
<dbReference type="Proteomes" id="UP001423409">
    <property type="component" value="Unassembled WGS sequence"/>
</dbReference>
<feature type="region of interest" description="Disordered" evidence="1">
    <location>
        <begin position="1"/>
        <end position="49"/>
    </location>
</feature>
<evidence type="ECO:0000256" key="1">
    <source>
        <dbReference type="SAM" id="MobiDB-lite"/>
    </source>
</evidence>
<reference evidence="3 4" key="1">
    <citation type="submission" date="2024-02" db="EMBL/GenBank/DDBJ databases">
        <title>Deinococcus caeni NBRC 101312.</title>
        <authorList>
            <person name="Ichikawa N."/>
            <person name="Katano-Makiyama Y."/>
            <person name="Hidaka K."/>
        </authorList>
    </citation>
    <scope>NUCLEOTIDE SEQUENCE [LARGE SCALE GENOMIC DNA]</scope>
    <source>
        <strain evidence="3 4">NBRC 101312</strain>
    </source>
</reference>
<name>A0ABP9U839_9DEIO</name>
<proteinExistence type="predicted"/>
<gene>
    <name evidence="3" type="ORF">Dcae01_00483</name>
</gene>
<dbReference type="InterPro" id="IPR025295">
    <property type="entry name" value="eCIS_core_dom"/>
</dbReference>